<dbReference type="RefSeq" id="WP_353474372.1">
    <property type="nucleotide sequence ID" value="NZ_CP123385.1"/>
</dbReference>
<evidence type="ECO:0000313" key="1">
    <source>
        <dbReference type="EMBL" id="XCC95510.1"/>
    </source>
</evidence>
<protein>
    <submittedName>
        <fullName evidence="1">DUF2783 domain-containing protein</fullName>
    </submittedName>
</protein>
<dbReference type="AlphaFoldDB" id="A0AAU8AN12"/>
<reference evidence="1" key="1">
    <citation type="submission" date="2023-02" db="EMBL/GenBank/DDBJ databases">
        <title>Description and genomic characterization of Salipiger bruguierae sp. nov., isolated from the sediment of mangrove plant Bruguiera sexangula.</title>
        <authorList>
            <person name="Long M."/>
        </authorList>
    </citation>
    <scope>NUCLEOTIDE SEQUENCE</scope>
    <source>
        <strain evidence="1">H15</strain>
    </source>
</reference>
<dbReference type="InterPro" id="IPR021233">
    <property type="entry name" value="DUF2783"/>
</dbReference>
<name>A0AAU8AN12_9RHOB</name>
<gene>
    <name evidence="1" type="ORF">PVT71_20725</name>
</gene>
<dbReference type="EMBL" id="CP123385">
    <property type="protein sequence ID" value="XCC95510.1"/>
    <property type="molecule type" value="Genomic_DNA"/>
</dbReference>
<organism evidence="1">
    <name type="scientific">Alloyangia sp. H15</name>
    <dbReference type="NCBI Taxonomy" id="3029062"/>
    <lineage>
        <taxon>Bacteria</taxon>
        <taxon>Pseudomonadati</taxon>
        <taxon>Pseudomonadota</taxon>
        <taxon>Alphaproteobacteria</taxon>
        <taxon>Rhodobacterales</taxon>
        <taxon>Roseobacteraceae</taxon>
        <taxon>Alloyangia</taxon>
    </lineage>
</organism>
<proteinExistence type="predicted"/>
<accession>A0AAU8AN12</accession>
<dbReference type="Pfam" id="PF10932">
    <property type="entry name" value="DUF2783"/>
    <property type="match status" value="1"/>
</dbReference>
<sequence>MRQVYDMGLGARGDEVYEALMTAHEGLSEEESHALNVRIVLLLANRIGDADVLKDIFETARSYA</sequence>